<dbReference type="InterPro" id="IPR012334">
    <property type="entry name" value="Pectin_lyas_fold"/>
</dbReference>
<dbReference type="InterPro" id="IPR011050">
    <property type="entry name" value="Pectin_lyase_fold/virulence"/>
</dbReference>
<dbReference type="InterPro" id="IPR024973">
    <property type="entry name" value="ESPR"/>
</dbReference>
<keyword evidence="2" id="KW-1185">Reference proteome</keyword>
<reference evidence="1 2" key="1">
    <citation type="submission" date="2015-12" db="EMBL/GenBank/DDBJ databases">
        <title>Complete genome of Roseateles depolymerans KCTC 42856.</title>
        <authorList>
            <person name="Kim K.M."/>
        </authorList>
    </citation>
    <scope>NUCLEOTIDE SEQUENCE [LARGE SCALE GENOMIC DNA]</scope>
    <source>
        <strain evidence="1 2">KCTC 42856</strain>
    </source>
</reference>
<accession>A0A0U3E335</accession>
<dbReference type="OrthoDB" id="5666689at2"/>
<dbReference type="Gene3D" id="2.160.20.10">
    <property type="entry name" value="Single-stranded right-handed beta-helix, Pectin lyase-like"/>
    <property type="match status" value="1"/>
</dbReference>
<dbReference type="Pfam" id="PF13018">
    <property type="entry name" value="ESPR"/>
    <property type="match status" value="1"/>
</dbReference>
<dbReference type="AlphaFoldDB" id="A0A0U3E335"/>
<dbReference type="InterPro" id="IPR008638">
    <property type="entry name" value="FhaB/CdiA-like_TPS"/>
</dbReference>
<protein>
    <submittedName>
        <fullName evidence="1">Filamentous hemagglutinin family N-terminal domain protein</fullName>
    </submittedName>
</protein>
<dbReference type="Pfam" id="PF05860">
    <property type="entry name" value="TPS"/>
    <property type="match status" value="1"/>
</dbReference>
<evidence type="ECO:0000313" key="2">
    <source>
        <dbReference type="Proteomes" id="UP000060699"/>
    </source>
</evidence>
<dbReference type="PATRIC" id="fig|76731.3.peg.3222"/>
<dbReference type="SMART" id="SM00912">
    <property type="entry name" value="Haemagg_act"/>
    <property type="match status" value="1"/>
</dbReference>
<evidence type="ECO:0000313" key="1">
    <source>
        <dbReference type="EMBL" id="ALV07605.1"/>
    </source>
</evidence>
<dbReference type="NCBIfam" id="TIGR01901">
    <property type="entry name" value="adhes_NPXG"/>
    <property type="match status" value="1"/>
</dbReference>
<gene>
    <name evidence="1" type="ORF">RD2015_3144</name>
</gene>
<proteinExistence type="predicted"/>
<sequence>MNRLQFRIVFNKRHGQFMTAAETVRGQGKSKGERRGPARRRLRAGALQGMTGDDCRSASKPPLLIPVAAGLALAAVATVLIVSAGGAQAGTPLQAAASAVEPSLRSSVSPKVAPVGSHSRIVADPFAPGSQRPTMLTAPNGTTLVNVQTPSAAGVSRNTYSQFNVGATGVILNNSRTDTSTQLGGWLQGNPWLGRGKAQVILNEVNSSAPSQLRGDVEVAGRRAEVVIANLYAQRSDAEASESWTSNQTMSAVKQVGDVPPVASRADEAKLHQSAVNGVKIELIKVRNNVIAAYPCGRGCTSPTDFAGQQHV</sequence>
<dbReference type="KEGG" id="rdp:RD2015_3144"/>
<dbReference type="STRING" id="76731.RD2015_3144"/>
<dbReference type="SUPFAM" id="SSF51126">
    <property type="entry name" value="Pectin lyase-like"/>
    <property type="match status" value="1"/>
</dbReference>
<dbReference type="RefSeq" id="WP_083525686.1">
    <property type="nucleotide sequence ID" value="NZ_QUMT01000001.1"/>
</dbReference>
<organism evidence="1 2">
    <name type="scientific">Roseateles depolymerans</name>
    <dbReference type="NCBI Taxonomy" id="76731"/>
    <lineage>
        <taxon>Bacteria</taxon>
        <taxon>Pseudomonadati</taxon>
        <taxon>Pseudomonadota</taxon>
        <taxon>Betaproteobacteria</taxon>
        <taxon>Burkholderiales</taxon>
        <taxon>Sphaerotilaceae</taxon>
        <taxon>Roseateles</taxon>
    </lineage>
</organism>
<dbReference type="Proteomes" id="UP000060699">
    <property type="component" value="Chromosome"/>
</dbReference>
<name>A0A0U3E335_9BURK</name>
<dbReference type="EMBL" id="CP013729">
    <property type="protein sequence ID" value="ALV07605.1"/>
    <property type="molecule type" value="Genomic_DNA"/>
</dbReference>